<evidence type="ECO:0000313" key="4">
    <source>
        <dbReference type="EMBL" id="CAG8699353.1"/>
    </source>
</evidence>
<accession>A0A9N9N3X4</accession>
<dbReference type="AlphaFoldDB" id="A0A9N9N3X4"/>
<reference evidence="4" key="1">
    <citation type="submission" date="2021-06" db="EMBL/GenBank/DDBJ databases">
        <authorList>
            <person name="Kallberg Y."/>
            <person name="Tangrot J."/>
            <person name="Rosling A."/>
        </authorList>
    </citation>
    <scope>NUCLEOTIDE SEQUENCE</scope>
    <source>
        <strain evidence="4">FL130A</strain>
    </source>
</reference>
<feature type="transmembrane region" description="Helical" evidence="2">
    <location>
        <begin position="40"/>
        <end position="61"/>
    </location>
</feature>
<sequence length="316" mass="37465">MATKTSKNTEKSKKQNESPHIQPSEKKKRVDNWLFQDLTITFQPITILTFLALFVSSFIAWDHHTRLTLCEITHGEYNNDRIQWIEINNPISLNYTLYENGAFVFKHIFLEDFKEEFDVEPLYFPEYEPQVTELLANFDLQKVLRENETELDKDLLENVYADTKAYAQSVEDIENKVKNGTYIDDGRVYARWVNDQLRYGMFAGRDIDKGELLGLYTGVYSTSIYDVEYAWEYNFLVKVTDENDEVIRVFIDGKHKGNYMRFANHRDENQNAESTYIIHKNQWMVIYVARTNIKAHEQIFVNYGTAYWKDKEKIEI</sequence>
<keyword evidence="5" id="KW-1185">Reference proteome</keyword>
<gene>
    <name evidence="4" type="ORF">ALEPTO_LOCUS11510</name>
</gene>
<dbReference type="OrthoDB" id="6141102at2759"/>
<feature type="compositionally biased region" description="Basic and acidic residues" evidence="1">
    <location>
        <begin position="7"/>
        <end position="25"/>
    </location>
</feature>
<dbReference type="SUPFAM" id="SSF82199">
    <property type="entry name" value="SET domain"/>
    <property type="match status" value="1"/>
</dbReference>
<dbReference type="Pfam" id="PF00856">
    <property type="entry name" value="SET"/>
    <property type="match status" value="1"/>
</dbReference>
<keyword evidence="2" id="KW-1133">Transmembrane helix</keyword>
<feature type="region of interest" description="Disordered" evidence="1">
    <location>
        <begin position="1"/>
        <end position="25"/>
    </location>
</feature>
<dbReference type="Proteomes" id="UP000789508">
    <property type="component" value="Unassembled WGS sequence"/>
</dbReference>
<keyword evidence="2" id="KW-0472">Membrane</keyword>
<evidence type="ECO:0000256" key="1">
    <source>
        <dbReference type="SAM" id="MobiDB-lite"/>
    </source>
</evidence>
<feature type="domain" description="SET" evidence="3">
    <location>
        <begin position="168"/>
        <end position="304"/>
    </location>
</feature>
<organism evidence="4 5">
    <name type="scientific">Ambispora leptoticha</name>
    <dbReference type="NCBI Taxonomy" id="144679"/>
    <lineage>
        <taxon>Eukaryota</taxon>
        <taxon>Fungi</taxon>
        <taxon>Fungi incertae sedis</taxon>
        <taxon>Mucoromycota</taxon>
        <taxon>Glomeromycotina</taxon>
        <taxon>Glomeromycetes</taxon>
        <taxon>Archaeosporales</taxon>
        <taxon>Ambisporaceae</taxon>
        <taxon>Ambispora</taxon>
    </lineage>
</organism>
<comment type="caution">
    <text evidence="4">The sequence shown here is derived from an EMBL/GenBank/DDBJ whole genome shotgun (WGS) entry which is preliminary data.</text>
</comment>
<dbReference type="Gene3D" id="2.170.270.10">
    <property type="entry name" value="SET domain"/>
    <property type="match status" value="1"/>
</dbReference>
<dbReference type="InterPro" id="IPR046341">
    <property type="entry name" value="SET_dom_sf"/>
</dbReference>
<keyword evidence="2" id="KW-0812">Transmembrane</keyword>
<dbReference type="InterPro" id="IPR001214">
    <property type="entry name" value="SET_dom"/>
</dbReference>
<evidence type="ECO:0000256" key="2">
    <source>
        <dbReference type="SAM" id="Phobius"/>
    </source>
</evidence>
<evidence type="ECO:0000259" key="3">
    <source>
        <dbReference type="PROSITE" id="PS50280"/>
    </source>
</evidence>
<dbReference type="PROSITE" id="PS50280">
    <property type="entry name" value="SET"/>
    <property type="match status" value="1"/>
</dbReference>
<dbReference type="SMART" id="SM00317">
    <property type="entry name" value="SET"/>
    <property type="match status" value="1"/>
</dbReference>
<protein>
    <submittedName>
        <fullName evidence="4">1841_t:CDS:1</fullName>
    </submittedName>
</protein>
<name>A0A9N9N3X4_9GLOM</name>
<evidence type="ECO:0000313" key="5">
    <source>
        <dbReference type="Proteomes" id="UP000789508"/>
    </source>
</evidence>
<proteinExistence type="predicted"/>
<dbReference type="EMBL" id="CAJVPS010018996">
    <property type="protein sequence ID" value="CAG8699353.1"/>
    <property type="molecule type" value="Genomic_DNA"/>
</dbReference>